<feature type="domain" description="Alanine dehydrogenase/pyridine nucleotide transhydrogenase NAD(H)-binding" evidence="14">
    <location>
        <begin position="160"/>
        <end position="291"/>
    </location>
</feature>
<feature type="binding site" evidence="13">
    <location>
        <position position="252"/>
    </location>
    <ligand>
        <name>NAD(+)</name>
        <dbReference type="ChEBI" id="CHEBI:57540"/>
    </ligand>
</feature>
<dbReference type="SUPFAM" id="SSF51735">
    <property type="entry name" value="NAD(P)-binding Rossmann-fold domains"/>
    <property type="match status" value="1"/>
</dbReference>
<comment type="similarity">
    <text evidence="2">Belongs to the AlaDH/PNT family.</text>
</comment>
<dbReference type="InterPro" id="IPR027281">
    <property type="entry name" value="Lys1"/>
</dbReference>
<reference evidence="16 17" key="1">
    <citation type="submission" date="2019-06" db="EMBL/GenBank/DDBJ databases">
        <title>Streptomyces sporangiiformans sp. nov., a novel actinomycete isolated from soil in Mount Song.</title>
        <authorList>
            <person name="Han L."/>
        </authorList>
    </citation>
    <scope>NUCLEOTIDE SEQUENCE [LARGE SCALE GENOMIC DNA]</scope>
    <source>
        <strain evidence="16 17">NEAU-SSA 1</strain>
    </source>
</reference>
<organism evidence="16 17">
    <name type="scientific">Streptomyces sporangiiformans</name>
    <dbReference type="NCBI Taxonomy" id="2315329"/>
    <lineage>
        <taxon>Bacteria</taxon>
        <taxon>Bacillati</taxon>
        <taxon>Actinomycetota</taxon>
        <taxon>Actinomycetes</taxon>
        <taxon>Kitasatosporales</taxon>
        <taxon>Streptomycetaceae</taxon>
        <taxon>Streptomyces</taxon>
    </lineage>
</organism>
<dbReference type="EMBL" id="VCHX02000129">
    <property type="protein sequence ID" value="TPQ21004.1"/>
    <property type="molecule type" value="Genomic_DNA"/>
</dbReference>
<evidence type="ECO:0000256" key="4">
    <source>
        <dbReference type="ARBA" id="ARBA00012847"/>
    </source>
</evidence>
<comment type="pathway">
    <text evidence="1">Amino-acid biosynthesis; L-lysine biosynthesis via AAA pathway; L-lysine from L-alpha-aminoadipate (fungal route): step 3/3.</text>
</comment>
<feature type="binding site" evidence="13">
    <location>
        <position position="202"/>
    </location>
    <ligand>
        <name>NAD(+)</name>
        <dbReference type="ChEBI" id="CHEBI:57540"/>
    </ligand>
</feature>
<evidence type="ECO:0000259" key="15">
    <source>
        <dbReference type="SMART" id="SM01003"/>
    </source>
</evidence>
<evidence type="ECO:0000256" key="12">
    <source>
        <dbReference type="PIRSR" id="PIRSR018250-1"/>
    </source>
</evidence>
<name>A0A505DB88_9ACTN</name>
<feature type="active site" description="Proton donor" evidence="12">
    <location>
        <position position="88"/>
    </location>
</feature>
<dbReference type="InterPro" id="IPR051168">
    <property type="entry name" value="AASS"/>
</dbReference>
<dbReference type="SMART" id="SM01002">
    <property type="entry name" value="AlaDh_PNT_C"/>
    <property type="match status" value="1"/>
</dbReference>
<evidence type="ECO:0000256" key="3">
    <source>
        <dbReference type="ARBA" id="ARBA00011245"/>
    </source>
</evidence>
<feature type="binding site" evidence="13">
    <location>
        <position position="122"/>
    </location>
    <ligand>
        <name>NAD(+)</name>
        <dbReference type="ChEBI" id="CHEBI:57540"/>
    </ligand>
</feature>
<dbReference type="OrthoDB" id="502334at2"/>
<dbReference type="SUPFAM" id="SSF52283">
    <property type="entry name" value="Formate/glycerate dehydrogenase catalytic domain-like"/>
    <property type="match status" value="1"/>
</dbReference>
<dbReference type="Gene3D" id="3.40.50.720">
    <property type="entry name" value="NAD(P)-binding Rossmann-like Domain"/>
    <property type="match status" value="1"/>
</dbReference>
<dbReference type="Pfam" id="PF05222">
    <property type="entry name" value="AlaDh_PNT_N"/>
    <property type="match status" value="1"/>
</dbReference>
<evidence type="ECO:0000256" key="5">
    <source>
        <dbReference type="ARBA" id="ARBA00021221"/>
    </source>
</evidence>
<keyword evidence="9" id="KW-1015">Disulfide bond</keyword>
<dbReference type="PANTHER" id="PTHR11133:SF23">
    <property type="entry name" value="SACCHAROPINE DEHYDROGENASE [NAD(+), L-LYSINE-FORMING]"/>
    <property type="match status" value="1"/>
</dbReference>
<dbReference type="Proteomes" id="UP000317378">
    <property type="component" value="Unassembled WGS sequence"/>
</dbReference>
<comment type="catalytic activity">
    <reaction evidence="11">
        <text>L-saccharopine + NAD(+) + H2O = L-lysine + 2-oxoglutarate + NADH + H(+)</text>
        <dbReference type="Rhea" id="RHEA:12440"/>
        <dbReference type="ChEBI" id="CHEBI:15377"/>
        <dbReference type="ChEBI" id="CHEBI:15378"/>
        <dbReference type="ChEBI" id="CHEBI:16810"/>
        <dbReference type="ChEBI" id="CHEBI:32551"/>
        <dbReference type="ChEBI" id="CHEBI:57540"/>
        <dbReference type="ChEBI" id="CHEBI:57945"/>
        <dbReference type="ChEBI" id="CHEBI:57951"/>
        <dbReference type="EC" id="1.5.1.7"/>
    </reaction>
</comment>
<dbReference type="UniPathway" id="UPA00033">
    <property type="reaction ID" value="UER00034"/>
</dbReference>
<evidence type="ECO:0000256" key="8">
    <source>
        <dbReference type="ARBA" id="ARBA00023027"/>
    </source>
</evidence>
<evidence type="ECO:0000256" key="6">
    <source>
        <dbReference type="ARBA" id="ARBA00022605"/>
    </source>
</evidence>
<feature type="domain" description="Alanine dehydrogenase/pyridine nucleotide transhydrogenase N-terminal" evidence="15">
    <location>
        <begin position="2"/>
        <end position="134"/>
    </location>
</feature>
<evidence type="ECO:0000256" key="13">
    <source>
        <dbReference type="PIRSR" id="PIRSR018250-3"/>
    </source>
</evidence>
<dbReference type="InterPro" id="IPR007698">
    <property type="entry name" value="AlaDH/PNT_NAD(H)-bd"/>
</dbReference>
<gene>
    <name evidence="16" type="ORF">FGD71_018125</name>
</gene>
<evidence type="ECO:0000313" key="16">
    <source>
        <dbReference type="EMBL" id="TPQ21004.1"/>
    </source>
</evidence>
<evidence type="ECO:0000256" key="1">
    <source>
        <dbReference type="ARBA" id="ARBA00004884"/>
    </source>
</evidence>
<dbReference type="CDD" id="cd12188">
    <property type="entry name" value="SDH"/>
    <property type="match status" value="1"/>
</dbReference>
<dbReference type="PIRSF" id="PIRSF018250">
    <property type="entry name" value="Saccharopine_DH_Lys"/>
    <property type="match status" value="1"/>
</dbReference>
<dbReference type="Pfam" id="PF01262">
    <property type="entry name" value="AlaDh_PNT_C"/>
    <property type="match status" value="1"/>
</dbReference>
<protein>
    <recommendedName>
        <fullName evidence="5">Saccharopine dehydrogenase [NAD(+), L-lysine-forming]</fullName>
        <ecNumber evidence="4">1.5.1.7</ecNumber>
    </recommendedName>
    <alternativeName>
        <fullName evidence="10">Lysine--2-oxoglutarate reductase</fullName>
    </alternativeName>
</protein>
<evidence type="ECO:0000256" key="11">
    <source>
        <dbReference type="ARBA" id="ARBA00047860"/>
    </source>
</evidence>
<dbReference type="SMART" id="SM01003">
    <property type="entry name" value="AlaDh_PNT_N"/>
    <property type="match status" value="1"/>
</dbReference>
<dbReference type="GO" id="GO:0019878">
    <property type="term" value="P:lysine biosynthetic process via aminoadipic acid"/>
    <property type="evidence" value="ECO:0007669"/>
    <property type="project" value="UniProtKB-UniPathway"/>
</dbReference>
<comment type="caution">
    <text evidence="16">The sequence shown here is derived from an EMBL/GenBank/DDBJ whole genome shotgun (WGS) entry which is preliminary data.</text>
</comment>
<evidence type="ECO:0000256" key="2">
    <source>
        <dbReference type="ARBA" id="ARBA00005689"/>
    </source>
</evidence>
<keyword evidence="7" id="KW-0560">Oxidoreductase</keyword>
<keyword evidence="6" id="KW-0028">Amino-acid biosynthesis</keyword>
<evidence type="ECO:0000259" key="14">
    <source>
        <dbReference type="SMART" id="SM01002"/>
    </source>
</evidence>
<evidence type="ECO:0000256" key="7">
    <source>
        <dbReference type="ARBA" id="ARBA00023002"/>
    </source>
</evidence>
<evidence type="ECO:0000256" key="9">
    <source>
        <dbReference type="ARBA" id="ARBA00023157"/>
    </source>
</evidence>
<sequence length="348" mass="37324">MRHEVRETERRAPIVPADAARLVRQGVALTVERSPQRAFPLAQYVDAGCAVAAPGSWTEAPEGEFVVGLKELPDEPAVLTHRHIYFGHAYKGQRGATALLRRFTEGGGSLYDLEYLADAAGRRLAAFGYWAGYTGAALAVLHHRGTLTAPLRPLSKETLDEALGAWAGTSLPKALVIGALGRCGRGACEALKAAGVEPTRWDVAETLSLDRPALLDHDILVNTVLVNGPTPPFLTTELLRSAPRRLSVVADVTCDVTSEHNVLPIYDTTTSWQEPARRVDDTGPVPVDLIAIDNLPALLPREASTAFSAELTPHLLTLGEPGEPWLRALRAFHSACAANGLGSERIHG</sequence>
<dbReference type="GO" id="GO:0004754">
    <property type="term" value="F:saccharopine dehydrogenase (NAD+, L-lysine-forming) activity"/>
    <property type="evidence" value="ECO:0007669"/>
    <property type="project" value="UniProtKB-EC"/>
</dbReference>
<feature type="active site" description="Proton acceptor" evidence="12">
    <location>
        <position position="70"/>
    </location>
</feature>
<comment type="subunit">
    <text evidence="3">Monomer.</text>
</comment>
<feature type="binding site" evidence="13">
    <location>
        <position position="206"/>
    </location>
    <ligand>
        <name>NAD(+)</name>
        <dbReference type="ChEBI" id="CHEBI:57540"/>
    </ligand>
</feature>
<dbReference type="EC" id="1.5.1.7" evidence="4"/>
<dbReference type="InterPro" id="IPR007886">
    <property type="entry name" value="AlaDH/PNT_N"/>
</dbReference>
<keyword evidence="17" id="KW-1185">Reference proteome</keyword>
<dbReference type="InterPro" id="IPR036291">
    <property type="entry name" value="NAD(P)-bd_dom_sf"/>
</dbReference>
<proteinExistence type="inferred from homology"/>
<evidence type="ECO:0000313" key="17">
    <source>
        <dbReference type="Proteomes" id="UP000317378"/>
    </source>
</evidence>
<evidence type="ECO:0000256" key="10">
    <source>
        <dbReference type="ARBA" id="ARBA00033228"/>
    </source>
</evidence>
<feature type="binding site" evidence="13">
    <location>
        <begin position="181"/>
        <end position="182"/>
    </location>
    <ligand>
        <name>NAD(+)</name>
        <dbReference type="ChEBI" id="CHEBI:57540"/>
    </ligand>
</feature>
<accession>A0A505DB88</accession>
<keyword evidence="8 13" id="KW-0520">NAD</keyword>
<dbReference type="PANTHER" id="PTHR11133">
    <property type="entry name" value="SACCHAROPINE DEHYDROGENASE"/>
    <property type="match status" value="1"/>
</dbReference>
<feature type="binding site" evidence="13">
    <location>
        <begin position="292"/>
        <end position="295"/>
    </location>
    <ligand>
        <name>NAD(+)</name>
        <dbReference type="ChEBI" id="CHEBI:57540"/>
    </ligand>
</feature>
<dbReference type="AlphaFoldDB" id="A0A505DB88"/>